<name>A0AAD9X9M2_9ROSI</name>
<dbReference type="AlphaFoldDB" id="A0AAD9X9M2"/>
<feature type="region of interest" description="Disordered" evidence="1">
    <location>
        <begin position="20"/>
        <end position="53"/>
    </location>
</feature>
<evidence type="ECO:0000313" key="2">
    <source>
        <dbReference type="EMBL" id="KAK2655295.1"/>
    </source>
</evidence>
<reference evidence="2" key="1">
    <citation type="journal article" date="2023" name="Plant J.">
        <title>Genome sequences and population genomics provide insights into the demographic history, inbreeding, and mutation load of two 'living fossil' tree species of Dipteronia.</title>
        <authorList>
            <person name="Feng Y."/>
            <person name="Comes H.P."/>
            <person name="Chen J."/>
            <person name="Zhu S."/>
            <person name="Lu R."/>
            <person name="Zhang X."/>
            <person name="Li P."/>
            <person name="Qiu J."/>
            <person name="Olsen K.M."/>
            <person name="Qiu Y."/>
        </authorList>
    </citation>
    <scope>NUCLEOTIDE SEQUENCE</scope>
    <source>
        <strain evidence="2">KIB01</strain>
    </source>
</reference>
<dbReference type="Proteomes" id="UP001280121">
    <property type="component" value="Unassembled WGS sequence"/>
</dbReference>
<protein>
    <submittedName>
        <fullName evidence="2">Uncharacterized protein</fullName>
    </submittedName>
</protein>
<keyword evidence="3" id="KW-1185">Reference proteome</keyword>
<organism evidence="2 3">
    <name type="scientific">Dipteronia dyeriana</name>
    <dbReference type="NCBI Taxonomy" id="168575"/>
    <lineage>
        <taxon>Eukaryota</taxon>
        <taxon>Viridiplantae</taxon>
        <taxon>Streptophyta</taxon>
        <taxon>Embryophyta</taxon>
        <taxon>Tracheophyta</taxon>
        <taxon>Spermatophyta</taxon>
        <taxon>Magnoliopsida</taxon>
        <taxon>eudicotyledons</taxon>
        <taxon>Gunneridae</taxon>
        <taxon>Pentapetalae</taxon>
        <taxon>rosids</taxon>
        <taxon>malvids</taxon>
        <taxon>Sapindales</taxon>
        <taxon>Sapindaceae</taxon>
        <taxon>Hippocastanoideae</taxon>
        <taxon>Acereae</taxon>
        <taxon>Dipteronia</taxon>
    </lineage>
</organism>
<gene>
    <name evidence="2" type="ORF">Ddye_008347</name>
</gene>
<evidence type="ECO:0000313" key="3">
    <source>
        <dbReference type="Proteomes" id="UP001280121"/>
    </source>
</evidence>
<comment type="caution">
    <text evidence="2">The sequence shown here is derived from an EMBL/GenBank/DDBJ whole genome shotgun (WGS) entry which is preliminary data.</text>
</comment>
<evidence type="ECO:0000256" key="1">
    <source>
        <dbReference type="SAM" id="MobiDB-lite"/>
    </source>
</evidence>
<sequence>MILHNFIRLNAKNDEEFKHYDDDKDLLPPNEEEMSGEQDSRNGPNIGALQTRKKDKQCERIAVLLMQQ</sequence>
<dbReference type="EMBL" id="JANJYI010000003">
    <property type="protein sequence ID" value="KAK2655295.1"/>
    <property type="molecule type" value="Genomic_DNA"/>
</dbReference>
<accession>A0AAD9X9M2</accession>
<proteinExistence type="predicted"/>